<evidence type="ECO:0000256" key="2">
    <source>
        <dbReference type="ARBA" id="ARBA00004752"/>
    </source>
</evidence>
<dbReference type="Pfam" id="PF00905">
    <property type="entry name" value="Transpeptidase"/>
    <property type="match status" value="1"/>
</dbReference>
<dbReference type="Gene3D" id="3.30.10.20">
    <property type="match status" value="1"/>
</dbReference>
<feature type="domain" description="PASTA" evidence="7">
    <location>
        <begin position="657"/>
        <end position="714"/>
    </location>
</feature>
<name>A0A150LMQ7_9BACI</name>
<dbReference type="GO" id="GO:0009252">
    <property type="term" value="P:peptidoglycan biosynthetic process"/>
    <property type="evidence" value="ECO:0007669"/>
    <property type="project" value="UniProtKB-UniPathway"/>
</dbReference>
<dbReference type="Pfam" id="PF03717">
    <property type="entry name" value="PBP_dimer"/>
    <property type="match status" value="1"/>
</dbReference>
<dbReference type="InterPro" id="IPR012338">
    <property type="entry name" value="Beta-lactam/transpept-like"/>
</dbReference>
<dbReference type="SUPFAM" id="SSF56519">
    <property type="entry name" value="Penicillin binding protein dimerisation domain"/>
    <property type="match status" value="1"/>
</dbReference>
<dbReference type="Gene3D" id="3.90.1310.10">
    <property type="entry name" value="Penicillin-binding protein 2a (Domain 2)"/>
    <property type="match status" value="1"/>
</dbReference>
<dbReference type="GO" id="GO:0005886">
    <property type="term" value="C:plasma membrane"/>
    <property type="evidence" value="ECO:0007669"/>
    <property type="project" value="TreeGrafter"/>
</dbReference>
<evidence type="ECO:0000313" key="8">
    <source>
        <dbReference type="EMBL" id="KYD13236.1"/>
    </source>
</evidence>
<dbReference type="InterPro" id="IPR005311">
    <property type="entry name" value="PBP_dimer"/>
</dbReference>
<reference evidence="8 9" key="1">
    <citation type="submission" date="2016-01" db="EMBL/GenBank/DDBJ databases">
        <title>Draft Genome Sequences of Seven Thermophilic Sporeformers Isolated from Foods.</title>
        <authorList>
            <person name="Berendsen E.M."/>
            <person name="Wells-Bennik M.H."/>
            <person name="Krawcyk A.O."/>
            <person name="De Jong A."/>
            <person name="Holsappel S."/>
            <person name="Eijlander R.T."/>
            <person name="Kuipers O.P."/>
        </authorList>
    </citation>
    <scope>NUCLEOTIDE SEQUENCE [LARGE SCALE GENOMIC DNA]</scope>
    <source>
        <strain evidence="8 9">B4135</strain>
    </source>
</reference>
<dbReference type="Proteomes" id="UP000075683">
    <property type="component" value="Unassembled WGS sequence"/>
</dbReference>
<evidence type="ECO:0000256" key="1">
    <source>
        <dbReference type="ARBA" id="ARBA00004370"/>
    </source>
</evidence>
<keyword evidence="5" id="KW-0472">Membrane</keyword>
<dbReference type="AlphaFoldDB" id="A0A150LMQ7"/>
<dbReference type="OrthoDB" id="9804124at2"/>
<dbReference type="CDD" id="cd06575">
    <property type="entry name" value="PASTA_Pbp2x-like_2"/>
    <property type="match status" value="1"/>
</dbReference>
<feature type="domain" description="PASTA" evidence="7">
    <location>
        <begin position="597"/>
        <end position="656"/>
    </location>
</feature>
<dbReference type="GO" id="GO:0008658">
    <property type="term" value="F:penicillin binding"/>
    <property type="evidence" value="ECO:0007669"/>
    <property type="project" value="InterPro"/>
</dbReference>
<dbReference type="STRING" id="301148.B4135_2983"/>
<comment type="caution">
    <text evidence="8">The sequence shown here is derived from an EMBL/GenBank/DDBJ whole genome shotgun (WGS) entry which is preliminary data.</text>
</comment>
<comment type="pathway">
    <text evidence="2">Cell wall biogenesis; peptidoglycan biosynthesis.</text>
</comment>
<dbReference type="SUPFAM" id="SSF56601">
    <property type="entry name" value="beta-lactamase/transpeptidase-like"/>
    <property type="match status" value="1"/>
</dbReference>
<dbReference type="SUPFAM" id="SSF54184">
    <property type="entry name" value="Penicillin-binding protein 2x (pbp-2x), c-terminal domain"/>
    <property type="match status" value="2"/>
</dbReference>
<dbReference type="Gene3D" id="2.20.70.70">
    <property type="match status" value="1"/>
</dbReference>
<dbReference type="EMBL" id="LQYT01000083">
    <property type="protein sequence ID" value="KYD13236.1"/>
    <property type="molecule type" value="Genomic_DNA"/>
</dbReference>
<sequence>MKRKRANMNVGAAILFVLFCLLFFILTYRFFVIQLTGQVDGRVLAEKAEEKYVKNRIIDASRGPILDRSGNPLAIDTTTYKLAAILDPSVSKNSSRPLHVVDPKKTAAELAKYIPMSEEDIYRRLTKDAFQVEFGTAGKNLTYETKKKIESLHLPGIIFLREKNRTYPNGVFASHVIGYAAYAKNEEDGTERLTGQMGLEKSLDKYLSGTPGKIQYNSDVWGFVLPGSEKNVIPPSQGARVYLTLDKKIQSFLEDALTQVDEEYNPTKMIGIVADAKTGAILAMSQRPSFDPNTREGIEENWHNIAVEEQYEPGSTMKVFTLAAAVEEGVFNPNETFRSGQYRAQGGVIRDHNGTGWGEITFLEAVQRSSNVGFAYLLEKIGTETFRKYLDKFRFGVPTGIELPNEASGTIQYKWPLDKVSTAFGQATSVTAIQLVQAMTAITNDGKMMKPYIINRIVDASGKTIRKNGPQQVGQPVSAATAKKVLDILETVVTSEKGTGQRFNIEGYQVAGKTGTAQIYKSGEGYMSGWDNYRFSFLGTAPKDDPRLIVYVMIQQPDLNEQEFEQGSVPVSKVFNQVMKNSLQYLNIKPENQAQEKERTTAVPDVTGETVSRAESLIRESLLEPVVIGDGNTVKAVYPKAGERLLEKEKVIVVADGKLVMPDLTNWSKRDCVKLMQAAGLKFSMEGEGYVVRQSVKPGTPVDPSAEIKLEFQVPENVFAPRDEGGNEDPGGP</sequence>
<dbReference type="Gene3D" id="3.40.710.10">
    <property type="entry name" value="DD-peptidase/beta-lactamase superfamily"/>
    <property type="match status" value="1"/>
</dbReference>
<dbReference type="UniPathway" id="UPA00219"/>
<dbReference type="InterPro" id="IPR036138">
    <property type="entry name" value="PBP_dimer_sf"/>
</dbReference>
<dbReference type="InterPro" id="IPR001460">
    <property type="entry name" value="PCN-bd_Tpept"/>
</dbReference>
<comment type="similarity">
    <text evidence="3">Belongs to the transpeptidase family.</text>
</comment>
<gene>
    <name evidence="8" type="ORF">B4135_2983</name>
</gene>
<evidence type="ECO:0000256" key="6">
    <source>
        <dbReference type="ARBA" id="ARBA00034000"/>
    </source>
</evidence>
<dbReference type="PATRIC" id="fig|301148.3.peg.621"/>
<dbReference type="Pfam" id="PF03793">
    <property type="entry name" value="PASTA"/>
    <property type="match status" value="2"/>
</dbReference>
<dbReference type="RefSeq" id="WP_061569490.1">
    <property type="nucleotide sequence ID" value="NZ_LQYT01000083.1"/>
</dbReference>
<dbReference type="PROSITE" id="PS51178">
    <property type="entry name" value="PASTA"/>
    <property type="match status" value="2"/>
</dbReference>
<evidence type="ECO:0000256" key="5">
    <source>
        <dbReference type="ARBA" id="ARBA00023136"/>
    </source>
</evidence>
<dbReference type="PANTHER" id="PTHR30627:SF26">
    <property type="entry name" value="PENICILLIN-BINDING PROTEIN 2B"/>
    <property type="match status" value="1"/>
</dbReference>
<dbReference type="SMART" id="SM00740">
    <property type="entry name" value="PASTA"/>
    <property type="match status" value="2"/>
</dbReference>
<evidence type="ECO:0000256" key="4">
    <source>
        <dbReference type="ARBA" id="ARBA00012448"/>
    </source>
</evidence>
<dbReference type="InterPro" id="IPR005543">
    <property type="entry name" value="PASTA_dom"/>
</dbReference>
<comment type="subcellular location">
    <subcellularLocation>
        <location evidence="1">Membrane</location>
    </subcellularLocation>
</comment>
<comment type="catalytic activity">
    <reaction evidence="6">
        <text>Preferential cleavage: (Ac)2-L-Lys-D-Ala-|-D-Ala. Also transpeptidation of peptidyl-alanyl moieties that are N-acyl substituents of D-alanine.</text>
        <dbReference type="EC" id="3.4.16.4"/>
    </reaction>
</comment>
<accession>A0A150LMQ7</accession>
<evidence type="ECO:0000259" key="7">
    <source>
        <dbReference type="PROSITE" id="PS51178"/>
    </source>
</evidence>
<evidence type="ECO:0000256" key="3">
    <source>
        <dbReference type="ARBA" id="ARBA00007171"/>
    </source>
</evidence>
<dbReference type="EC" id="3.4.16.4" evidence="4"/>
<dbReference type="GO" id="GO:0071555">
    <property type="term" value="P:cell wall organization"/>
    <property type="evidence" value="ECO:0007669"/>
    <property type="project" value="TreeGrafter"/>
</dbReference>
<dbReference type="CDD" id="cd06576">
    <property type="entry name" value="PASTA_Pbp2x-like_1"/>
    <property type="match status" value="1"/>
</dbReference>
<organism evidence="8 9">
    <name type="scientific">Caldibacillus debilis</name>
    <dbReference type="NCBI Taxonomy" id="301148"/>
    <lineage>
        <taxon>Bacteria</taxon>
        <taxon>Bacillati</taxon>
        <taxon>Bacillota</taxon>
        <taxon>Bacilli</taxon>
        <taxon>Bacillales</taxon>
        <taxon>Bacillaceae</taxon>
        <taxon>Caldibacillus</taxon>
    </lineage>
</organism>
<proteinExistence type="inferred from homology"/>
<dbReference type="PANTHER" id="PTHR30627">
    <property type="entry name" value="PEPTIDOGLYCAN D,D-TRANSPEPTIDASE"/>
    <property type="match status" value="1"/>
</dbReference>
<evidence type="ECO:0000313" key="9">
    <source>
        <dbReference type="Proteomes" id="UP000075683"/>
    </source>
</evidence>
<dbReference type="GO" id="GO:0009002">
    <property type="term" value="F:serine-type D-Ala-D-Ala carboxypeptidase activity"/>
    <property type="evidence" value="ECO:0007669"/>
    <property type="project" value="UniProtKB-EC"/>
</dbReference>
<protein>
    <recommendedName>
        <fullName evidence="4">serine-type D-Ala-D-Ala carboxypeptidase</fullName>
        <ecNumber evidence="4">3.4.16.4</ecNumber>
    </recommendedName>
</protein>
<dbReference type="InterPro" id="IPR050515">
    <property type="entry name" value="Beta-lactam/transpept"/>
</dbReference>
<dbReference type="Gene3D" id="3.30.70.2110">
    <property type="match status" value="1"/>
</dbReference>